<evidence type="ECO:0000256" key="2">
    <source>
        <dbReference type="ARBA" id="ARBA00009884"/>
    </source>
</evidence>
<dbReference type="PROSITE" id="PS50920">
    <property type="entry name" value="SOLCAR"/>
    <property type="match status" value="3"/>
</dbReference>
<evidence type="ECO:0000313" key="8">
    <source>
        <dbReference type="EMBL" id="KAI3437729.1"/>
    </source>
</evidence>
<dbReference type="Pfam" id="PF00995">
    <property type="entry name" value="Sec1"/>
    <property type="match status" value="1"/>
</dbReference>
<dbReference type="InterPro" id="IPR043154">
    <property type="entry name" value="Sec-1-like_dom1"/>
</dbReference>
<dbReference type="GO" id="GO:0016020">
    <property type="term" value="C:membrane"/>
    <property type="evidence" value="ECO:0007669"/>
    <property type="project" value="UniProtKB-SubCell"/>
</dbReference>
<dbReference type="EMBL" id="SIDB01000001">
    <property type="protein sequence ID" value="KAI3437729.1"/>
    <property type="molecule type" value="Genomic_DNA"/>
</dbReference>
<keyword evidence="9" id="KW-1185">Reference proteome</keyword>
<feature type="repeat" description="Solcar" evidence="7">
    <location>
        <begin position="817"/>
        <end position="912"/>
    </location>
</feature>
<evidence type="ECO:0000256" key="5">
    <source>
        <dbReference type="ARBA" id="ARBA00022737"/>
    </source>
</evidence>
<dbReference type="Gene3D" id="1.50.40.10">
    <property type="entry name" value="Mitochondrial carrier domain"/>
    <property type="match status" value="1"/>
</dbReference>
<dbReference type="Gene3D" id="1.25.40.60">
    <property type="match status" value="1"/>
</dbReference>
<dbReference type="AlphaFoldDB" id="A0A9D4TYD3"/>
<dbReference type="SUPFAM" id="SSF56815">
    <property type="entry name" value="Sec1/munc18-like (SM) proteins"/>
    <property type="match status" value="1"/>
</dbReference>
<dbReference type="InterPro" id="IPR001619">
    <property type="entry name" value="Sec1-like"/>
</dbReference>
<comment type="caution">
    <text evidence="8">The sequence shown here is derived from an EMBL/GenBank/DDBJ whole genome shotgun (WGS) entry which is preliminary data.</text>
</comment>
<comment type="subcellular location">
    <subcellularLocation>
        <location evidence="1">Membrane</location>
        <topology evidence="1">Multi-pass membrane protein</topology>
    </subcellularLocation>
</comment>
<evidence type="ECO:0000256" key="4">
    <source>
        <dbReference type="ARBA" id="ARBA00022692"/>
    </source>
</evidence>
<reference evidence="8" key="1">
    <citation type="journal article" date="2019" name="Plant J.">
        <title>Chlorella vulgaris genome assembly and annotation reveals the molecular basis for metabolic acclimation to high light conditions.</title>
        <authorList>
            <person name="Cecchin M."/>
            <person name="Marcolungo L."/>
            <person name="Rossato M."/>
            <person name="Girolomoni L."/>
            <person name="Cosentino E."/>
            <person name="Cuine S."/>
            <person name="Li-Beisson Y."/>
            <person name="Delledonne M."/>
            <person name="Ballottari M."/>
        </authorList>
    </citation>
    <scope>NUCLEOTIDE SEQUENCE</scope>
    <source>
        <strain evidence="8">211/11P</strain>
    </source>
</reference>
<dbReference type="Proteomes" id="UP001055712">
    <property type="component" value="Unassembled WGS sequence"/>
</dbReference>
<protein>
    <submittedName>
        <fullName evidence="8">Uncharacterized protein</fullName>
    </submittedName>
</protein>
<dbReference type="GO" id="GO:0016192">
    <property type="term" value="P:vesicle-mediated transport"/>
    <property type="evidence" value="ECO:0007669"/>
    <property type="project" value="InterPro"/>
</dbReference>
<proteinExistence type="inferred from homology"/>
<dbReference type="PANTHER" id="PTHR11679">
    <property type="entry name" value="VESICLE PROTEIN SORTING-ASSOCIATED"/>
    <property type="match status" value="1"/>
</dbReference>
<keyword evidence="6 7" id="KW-0472">Membrane</keyword>
<dbReference type="SUPFAM" id="SSF103506">
    <property type="entry name" value="Mitochondrial carrier"/>
    <property type="match status" value="1"/>
</dbReference>
<gene>
    <name evidence="8" type="ORF">D9Q98_000177</name>
</gene>
<organism evidence="8 9">
    <name type="scientific">Chlorella vulgaris</name>
    <name type="common">Green alga</name>
    <dbReference type="NCBI Taxonomy" id="3077"/>
    <lineage>
        <taxon>Eukaryota</taxon>
        <taxon>Viridiplantae</taxon>
        <taxon>Chlorophyta</taxon>
        <taxon>core chlorophytes</taxon>
        <taxon>Trebouxiophyceae</taxon>
        <taxon>Chlorellales</taxon>
        <taxon>Chlorellaceae</taxon>
        <taxon>Chlorella clade</taxon>
        <taxon>Chlorella</taxon>
    </lineage>
</organism>
<dbReference type="InterPro" id="IPR043127">
    <property type="entry name" value="Sec-1-like_dom3a"/>
</dbReference>
<keyword evidence="5" id="KW-0677">Repeat</keyword>
<dbReference type="InterPro" id="IPR027482">
    <property type="entry name" value="Sec1-like_dom2"/>
</dbReference>
<dbReference type="Gene3D" id="3.90.830.10">
    <property type="entry name" value="Syntaxin Binding Protein 1, Chain A, domain 2"/>
    <property type="match status" value="1"/>
</dbReference>
<dbReference type="PRINTS" id="PR00926">
    <property type="entry name" value="MITOCARRIER"/>
</dbReference>
<name>A0A9D4TYD3_CHLVU</name>
<sequence length="1044" mass="113631">MAPAGTGSADLVDVLRYYVDKMLRDVPGMKVLLLDAETTRVLSTVFSQSEILEQEVYLVERLDADKGDQLLHLKAVCFLRPTRENIARMRRELRDPRFGEYHLFFTNRVEDMRLQDLAEMDVREMVQQVQEYFGDFVALEPHHFVVPLPRPHLAMQPFAWDFGNSSDAIARMTEGVASLMLSLRRRFWIRYQRGSEICERFAQSLHHLTAIEERELFDFGSRGDSAPVLLILDRRDDPVTPLLSQWTYQAMVHELVGLSCNRVDLHHVPGIKPEFAEAVLSARQDPFFKANMYSNFGDLGMAVKGMVDAASREHRSVREFQTIDQMASFIENLPDYSHQQGVTYKHVTLMSELSHAVERRGLMAVSGVEQDVACQAPSLAAHYEAVAALVGNLALAESDRLRLVLLFGLRYERDGQAQVAALLRMLGDQGVEPHTLSLLRFVLKQCRADTRVADIFSDRTMSSRFASLAKQHLKGVENVYTQHTPALVGLLERLARSKLPEMDYPRVDRNSSPQAPKAPRLVVVFIVGGTTYEEARAVAELNAAGEKGEGWSAGMRVVLGGTSVQSSSLFLKDMQEVMLNERLPSRDSAYLVASRMQQQPPGGAAWERLRSLPAPVRELIAGGIAGGIAKTTISPLERCKILFQTGKLRGAALAPTLAHIYATEGARGLFRGNGAACVRIVPYAAVHYWAYEHYRRTLVSYGALGAQEHFVPPALDLLAGSAAGGSAVLLTYPLDLVRTRLAYMTEAGAPSSRQLTNRGAAGAAAVAVTASAAAGGREAVAVAHAVSHPPVHSSQPSSGGLVLASSRGCNGGACSAGGGDLGGVRGAGAPQPTGGISSASCNGRLQGHASVRALHLMAAHTPVPAHTIRGVLSSTFQREGVRGLYHGVGASMYGILPYAGLKFYCYQHLKQWYHHTHKGQVTRTGIDGKPRLPVPVMLSFGGVAGLVAQTVCYPLDVVRRQMQVEGLKLQEAAATSPTAQLSAGGQQLSLRSTPQALVLLVQRHGWRCLFAGLSINYLKVVPSTAIGFTLYDYAKSALALPTNL</sequence>
<dbReference type="Gene3D" id="3.40.50.2060">
    <property type="match status" value="1"/>
</dbReference>
<feature type="repeat" description="Solcar" evidence="7">
    <location>
        <begin position="932"/>
        <end position="1037"/>
    </location>
</feature>
<comment type="similarity">
    <text evidence="2">Belongs to the STXBP/unc-18/SEC1 family.</text>
</comment>
<dbReference type="GO" id="GO:0055085">
    <property type="term" value="P:transmembrane transport"/>
    <property type="evidence" value="ECO:0007669"/>
    <property type="project" value="InterPro"/>
</dbReference>
<evidence type="ECO:0000313" key="9">
    <source>
        <dbReference type="Proteomes" id="UP001055712"/>
    </source>
</evidence>
<evidence type="ECO:0000256" key="7">
    <source>
        <dbReference type="PROSITE-ProRule" id="PRU00282"/>
    </source>
</evidence>
<dbReference type="InterPro" id="IPR036045">
    <property type="entry name" value="Sec1-like_sf"/>
</dbReference>
<dbReference type="InterPro" id="IPR018108">
    <property type="entry name" value="MCP_transmembrane"/>
</dbReference>
<dbReference type="InterPro" id="IPR023395">
    <property type="entry name" value="MCP_dom_sf"/>
</dbReference>
<keyword evidence="3" id="KW-0813">Transport</keyword>
<keyword evidence="4 7" id="KW-0812">Transmembrane</keyword>
<feature type="repeat" description="Solcar" evidence="7">
    <location>
        <begin position="613"/>
        <end position="697"/>
    </location>
</feature>
<evidence type="ECO:0000256" key="6">
    <source>
        <dbReference type="ARBA" id="ARBA00023136"/>
    </source>
</evidence>
<evidence type="ECO:0000256" key="3">
    <source>
        <dbReference type="ARBA" id="ARBA00022448"/>
    </source>
</evidence>
<dbReference type="InterPro" id="IPR002067">
    <property type="entry name" value="MCP"/>
</dbReference>
<dbReference type="OrthoDB" id="10266265at2759"/>
<dbReference type="Gene3D" id="3.40.50.1910">
    <property type="match status" value="1"/>
</dbReference>
<reference evidence="8" key="2">
    <citation type="submission" date="2020-11" db="EMBL/GenBank/DDBJ databases">
        <authorList>
            <person name="Cecchin M."/>
            <person name="Marcolungo L."/>
            <person name="Rossato M."/>
            <person name="Girolomoni L."/>
            <person name="Cosentino E."/>
            <person name="Cuine S."/>
            <person name="Li-Beisson Y."/>
            <person name="Delledonne M."/>
            <person name="Ballottari M."/>
        </authorList>
    </citation>
    <scope>NUCLEOTIDE SEQUENCE</scope>
    <source>
        <strain evidence="8">211/11P</strain>
        <tissue evidence="8">Whole cell</tissue>
    </source>
</reference>
<accession>A0A9D4TYD3</accession>
<evidence type="ECO:0000256" key="1">
    <source>
        <dbReference type="ARBA" id="ARBA00004141"/>
    </source>
</evidence>
<dbReference type="Pfam" id="PF00153">
    <property type="entry name" value="Mito_carr"/>
    <property type="match status" value="4"/>
</dbReference>